<comment type="catalytic activity">
    <reaction evidence="7">
        <text>N(6)-[(R)-dihydrolipoyl]-L-lysyl-[protein] + acetyl-CoA = N(6)-[(R)-S(8)-acetyldihydrolipoyl]-L-lysyl-[protein] + CoA</text>
        <dbReference type="Rhea" id="RHEA:17017"/>
        <dbReference type="Rhea" id="RHEA-COMP:10475"/>
        <dbReference type="Rhea" id="RHEA-COMP:10478"/>
        <dbReference type="ChEBI" id="CHEBI:57287"/>
        <dbReference type="ChEBI" id="CHEBI:57288"/>
        <dbReference type="ChEBI" id="CHEBI:83100"/>
        <dbReference type="ChEBI" id="CHEBI:83111"/>
        <dbReference type="EC" id="2.3.1.12"/>
    </reaction>
</comment>
<dbReference type="GO" id="GO:0031405">
    <property type="term" value="F:lipoic acid binding"/>
    <property type="evidence" value="ECO:0007669"/>
    <property type="project" value="TreeGrafter"/>
</dbReference>
<gene>
    <name evidence="12" type="ORF">EC501_11165</name>
</gene>
<evidence type="ECO:0000256" key="5">
    <source>
        <dbReference type="ARBA" id="ARBA00023315"/>
    </source>
</evidence>
<keyword evidence="13" id="KW-1185">Reference proteome</keyword>
<dbReference type="InterPro" id="IPR023213">
    <property type="entry name" value="CAT-like_dom_sf"/>
</dbReference>
<dbReference type="SUPFAM" id="SSF51230">
    <property type="entry name" value="Single hybrid motif"/>
    <property type="match status" value="1"/>
</dbReference>
<feature type="domain" description="Lipoyl-binding" evidence="10">
    <location>
        <begin position="2"/>
        <end position="77"/>
    </location>
</feature>
<feature type="compositionally biased region" description="Basic and acidic residues" evidence="9">
    <location>
        <begin position="87"/>
        <end position="96"/>
    </location>
</feature>
<dbReference type="GO" id="GO:0004742">
    <property type="term" value="F:dihydrolipoyllysine-residue acetyltransferase activity"/>
    <property type="evidence" value="ECO:0007669"/>
    <property type="project" value="UniProtKB-EC"/>
</dbReference>
<sequence>MAFEFRMPDIGEGIHEGEIVKWFVKPGDKIQEDDVLCEIQNDKAVVEMPSPVEGTIEEIVVEEGSVAVVGDVIIRIDAPGYENLQFKGDDHHKEEQSTATTSAQVQGTAENGGPVEKAPVEGDSKETESKQTTTPVTAAATANNERVIAMPSVRKYARTNDVDIHLVSGTGKNGRILKSDIDNYLNGGAKSKPETDSTVEETKLETTTTTVEAPVSFEGEFPETREKISGIRKAIAKAMVHSKQTAPHVTLMDEVDVTELVAHRKKFKNIALEKGIKLTYLPYVVKALVSTLREFPDLNRSFDDATNEIIQKHYYNIGIAADTEKGLLVPVVKHADRKSIFKISSEINELATKAREGKLSPNDMKGGTCSITNIGSAGGQWFTPVINHPEVAILGIGRISEKPVIKNGEIVGAPVLALSLSFDHRMIDGATAQNALNHLKRLLSDPELLLMEA</sequence>
<reference evidence="12 13" key="1">
    <citation type="journal article" date="2014" name="Int. J. Syst. Evol. Microbiol.">
        <title>Lysinibacillus halotolerans sp. nov., isolated from saline-alkaline soil.</title>
        <authorList>
            <person name="Kong D."/>
            <person name="Wang Y."/>
            <person name="Zhao B."/>
            <person name="Li Y."/>
            <person name="Song J."/>
            <person name="Zhai Y."/>
            <person name="Zhang C."/>
            <person name="Wang H."/>
            <person name="Chen X."/>
            <person name="Zhao B."/>
            <person name="Ruan Z."/>
        </authorList>
    </citation>
    <scope>NUCLEOTIDE SEQUENCE [LARGE SCALE GENOMIC DNA]</scope>
    <source>
        <strain evidence="12 13">MCCC 1A12703</strain>
    </source>
</reference>
<dbReference type="InterPro" id="IPR001078">
    <property type="entry name" value="2-oxoacid_DH_actylTfrase"/>
</dbReference>
<dbReference type="PROSITE" id="PS50968">
    <property type="entry name" value="BIOTINYL_LIPOYL"/>
    <property type="match status" value="1"/>
</dbReference>
<dbReference type="PROSITE" id="PS51826">
    <property type="entry name" value="PSBD"/>
    <property type="match status" value="1"/>
</dbReference>
<evidence type="ECO:0000256" key="1">
    <source>
        <dbReference type="ARBA" id="ARBA00001938"/>
    </source>
</evidence>
<feature type="compositionally biased region" description="Polar residues" evidence="9">
    <location>
        <begin position="97"/>
        <end position="109"/>
    </location>
</feature>
<dbReference type="Gene3D" id="3.30.559.10">
    <property type="entry name" value="Chloramphenicol acetyltransferase-like domain"/>
    <property type="match status" value="1"/>
</dbReference>
<comment type="caution">
    <text evidence="12">The sequence shown here is derived from an EMBL/GenBank/DDBJ whole genome shotgun (WGS) entry which is preliminary data.</text>
</comment>
<evidence type="ECO:0000256" key="2">
    <source>
        <dbReference type="ARBA" id="ARBA00007317"/>
    </source>
</evidence>
<dbReference type="Pfam" id="PF02817">
    <property type="entry name" value="E3_binding"/>
    <property type="match status" value="1"/>
</dbReference>
<protein>
    <recommendedName>
        <fullName evidence="8">Dihydrolipoamide acetyltransferase component of pyruvate dehydrogenase complex</fullName>
        <ecNumber evidence="8">2.3.1.-</ecNumber>
    </recommendedName>
</protein>
<comment type="similarity">
    <text evidence="2 8">Belongs to the 2-oxoacid dehydrogenase family.</text>
</comment>
<feature type="compositionally biased region" description="Basic and acidic residues" evidence="9">
    <location>
        <begin position="118"/>
        <end position="129"/>
    </location>
</feature>
<evidence type="ECO:0000256" key="9">
    <source>
        <dbReference type="SAM" id="MobiDB-lite"/>
    </source>
</evidence>
<evidence type="ECO:0000256" key="6">
    <source>
        <dbReference type="ARBA" id="ARBA00025211"/>
    </source>
</evidence>
<dbReference type="EC" id="2.3.1.-" evidence="8"/>
<feature type="compositionally biased region" description="Low complexity" evidence="9">
    <location>
        <begin position="132"/>
        <end position="142"/>
    </location>
</feature>
<organism evidence="12 13">
    <name type="scientific">Lysinibacillus halotolerans</name>
    <dbReference type="NCBI Taxonomy" id="1368476"/>
    <lineage>
        <taxon>Bacteria</taxon>
        <taxon>Bacillati</taxon>
        <taxon>Bacillota</taxon>
        <taxon>Bacilli</taxon>
        <taxon>Bacillales</taxon>
        <taxon>Bacillaceae</taxon>
        <taxon>Lysinibacillus</taxon>
    </lineage>
</organism>
<evidence type="ECO:0000313" key="13">
    <source>
        <dbReference type="Proteomes" id="UP000279909"/>
    </source>
</evidence>
<dbReference type="InterPro" id="IPR011053">
    <property type="entry name" value="Single_hybrid_motif"/>
</dbReference>
<dbReference type="PANTHER" id="PTHR43178:SF5">
    <property type="entry name" value="LIPOAMIDE ACYLTRANSFERASE COMPONENT OF BRANCHED-CHAIN ALPHA-KETO ACID DEHYDROGENASE COMPLEX, MITOCHONDRIAL"/>
    <property type="match status" value="1"/>
</dbReference>
<comment type="function">
    <text evidence="6">The pyruvate dehydrogenase complex catalyzes the overall conversion of pyruvate to acetyl-CoA and CO(2). It contains multiple copies of three enzymatic components: pyruvate dehydrogenase (E1), dihydrolipoamide acetyltransferase (E2) and lipoamide dehydrogenase (E3).</text>
</comment>
<name>A0A3M8H7L7_9BACI</name>
<dbReference type="GO" id="GO:0005737">
    <property type="term" value="C:cytoplasm"/>
    <property type="evidence" value="ECO:0007669"/>
    <property type="project" value="TreeGrafter"/>
</dbReference>
<dbReference type="PANTHER" id="PTHR43178">
    <property type="entry name" value="DIHYDROLIPOAMIDE ACETYLTRANSFERASE COMPONENT OF PYRUVATE DEHYDROGENASE COMPLEX"/>
    <property type="match status" value="1"/>
</dbReference>
<keyword evidence="4 8" id="KW-0450">Lipoyl</keyword>
<feature type="region of interest" description="Disordered" evidence="9">
    <location>
        <begin position="85"/>
        <end position="145"/>
    </location>
</feature>
<feature type="domain" description="Peripheral subunit-binding (PSBD)" evidence="11">
    <location>
        <begin position="148"/>
        <end position="185"/>
    </location>
</feature>
<evidence type="ECO:0000259" key="10">
    <source>
        <dbReference type="PROSITE" id="PS50968"/>
    </source>
</evidence>
<accession>A0A3M8H7L7</accession>
<evidence type="ECO:0000256" key="3">
    <source>
        <dbReference type="ARBA" id="ARBA00022679"/>
    </source>
</evidence>
<keyword evidence="5 8" id="KW-0012">Acyltransferase</keyword>
<dbReference type="InterPro" id="IPR050743">
    <property type="entry name" value="2-oxoacid_DH_E2_comp"/>
</dbReference>
<evidence type="ECO:0000313" key="12">
    <source>
        <dbReference type="EMBL" id="RNC98396.1"/>
    </source>
</evidence>
<dbReference type="InterPro" id="IPR036625">
    <property type="entry name" value="E3-bd_dom_sf"/>
</dbReference>
<comment type="cofactor">
    <cofactor evidence="1 8">
        <name>(R)-lipoate</name>
        <dbReference type="ChEBI" id="CHEBI:83088"/>
    </cofactor>
</comment>
<dbReference type="EMBL" id="RHLQ01000026">
    <property type="protein sequence ID" value="RNC98396.1"/>
    <property type="molecule type" value="Genomic_DNA"/>
</dbReference>
<proteinExistence type="inferred from homology"/>
<dbReference type="AlphaFoldDB" id="A0A3M8H7L7"/>
<evidence type="ECO:0000256" key="7">
    <source>
        <dbReference type="ARBA" id="ARBA00048370"/>
    </source>
</evidence>
<dbReference type="InterPro" id="IPR003016">
    <property type="entry name" value="2-oxoA_DH_lipoyl-BS"/>
</dbReference>
<dbReference type="InterPro" id="IPR004167">
    <property type="entry name" value="PSBD"/>
</dbReference>
<dbReference type="Gene3D" id="2.40.50.100">
    <property type="match status" value="1"/>
</dbReference>
<keyword evidence="3 8" id="KW-0808">Transferase</keyword>
<evidence type="ECO:0000259" key="11">
    <source>
        <dbReference type="PROSITE" id="PS51826"/>
    </source>
</evidence>
<dbReference type="FunFam" id="3.30.559.10:FF:000007">
    <property type="entry name" value="Dihydrolipoamide acetyltransferase component of pyruvate dehydrogenase complex"/>
    <property type="match status" value="1"/>
</dbReference>
<dbReference type="RefSeq" id="WP_122972379.1">
    <property type="nucleotide sequence ID" value="NZ_RHLQ01000026.1"/>
</dbReference>
<evidence type="ECO:0000256" key="4">
    <source>
        <dbReference type="ARBA" id="ARBA00022823"/>
    </source>
</evidence>
<dbReference type="OrthoDB" id="9805770at2"/>
<dbReference type="Pfam" id="PF00198">
    <property type="entry name" value="2-oxoacid_dh"/>
    <property type="match status" value="1"/>
</dbReference>
<dbReference type="InterPro" id="IPR000089">
    <property type="entry name" value="Biotin_lipoyl"/>
</dbReference>
<dbReference type="CDD" id="cd06849">
    <property type="entry name" value="lipoyl_domain"/>
    <property type="match status" value="1"/>
</dbReference>
<dbReference type="Proteomes" id="UP000279909">
    <property type="component" value="Unassembled WGS sequence"/>
</dbReference>
<dbReference type="SUPFAM" id="SSF47005">
    <property type="entry name" value="Peripheral subunit-binding domain of 2-oxo acid dehydrogenase complex"/>
    <property type="match status" value="1"/>
</dbReference>
<dbReference type="PROSITE" id="PS00189">
    <property type="entry name" value="LIPOYL"/>
    <property type="match status" value="1"/>
</dbReference>
<dbReference type="SUPFAM" id="SSF52777">
    <property type="entry name" value="CoA-dependent acyltransferases"/>
    <property type="match status" value="1"/>
</dbReference>
<dbReference type="Pfam" id="PF00364">
    <property type="entry name" value="Biotin_lipoyl"/>
    <property type="match status" value="1"/>
</dbReference>
<dbReference type="Gene3D" id="4.10.320.10">
    <property type="entry name" value="E3-binding domain"/>
    <property type="match status" value="1"/>
</dbReference>
<evidence type="ECO:0000256" key="8">
    <source>
        <dbReference type="RuleBase" id="RU003423"/>
    </source>
</evidence>
<dbReference type="FunFam" id="4.10.320.10:FF:000011">
    <property type="entry name" value="Dihydrolipoamide acetyltransferase component of pyruvate dehydrogenase complex"/>
    <property type="match status" value="1"/>
</dbReference>